<reference evidence="1 2" key="1">
    <citation type="submission" date="2014-06" db="EMBL/GenBank/DDBJ databases">
        <authorList>
            <person name="Swart Estienne"/>
        </authorList>
    </citation>
    <scope>NUCLEOTIDE SEQUENCE [LARGE SCALE GENOMIC DNA]</scope>
    <source>
        <strain evidence="1 2">130c</strain>
    </source>
</reference>
<evidence type="ECO:0000313" key="1">
    <source>
        <dbReference type="EMBL" id="CDW75136.1"/>
    </source>
</evidence>
<dbReference type="AlphaFoldDB" id="A0A077ZYV2"/>
<name>A0A077ZYV2_STYLE</name>
<accession>A0A077ZYV2</accession>
<organism evidence="1 2">
    <name type="scientific">Stylonychia lemnae</name>
    <name type="common">Ciliate</name>
    <dbReference type="NCBI Taxonomy" id="5949"/>
    <lineage>
        <taxon>Eukaryota</taxon>
        <taxon>Sar</taxon>
        <taxon>Alveolata</taxon>
        <taxon>Ciliophora</taxon>
        <taxon>Intramacronucleata</taxon>
        <taxon>Spirotrichea</taxon>
        <taxon>Stichotrichia</taxon>
        <taxon>Sporadotrichida</taxon>
        <taxon>Oxytrichidae</taxon>
        <taxon>Stylonychinae</taxon>
        <taxon>Stylonychia</taxon>
    </lineage>
</organism>
<dbReference type="OMA" id="HYRCMTD"/>
<protein>
    <submittedName>
        <fullName evidence="1">Uncharacterized protein</fullName>
    </submittedName>
</protein>
<sequence length="150" mass="17460">MSEGSSVPNYHKVWYNTLHFKKKKGGNHDLGIEIEGVIPSAGEIRLLGNRHKQCLYYTIGVDVCQTQMMQQNADNFLACKEPIDGMWRCYTEGKYGQSIRESPDYTKVHERKFYDCLFKEAAGLDVCQTHFNDMIRSVYRSPENELCDWY</sequence>
<dbReference type="Proteomes" id="UP000039865">
    <property type="component" value="Unassembled WGS sequence"/>
</dbReference>
<gene>
    <name evidence="1" type="primary">Contig12015.g12855</name>
    <name evidence="1" type="ORF">STYLEM_4123</name>
</gene>
<evidence type="ECO:0000313" key="2">
    <source>
        <dbReference type="Proteomes" id="UP000039865"/>
    </source>
</evidence>
<proteinExistence type="predicted"/>
<dbReference type="InParanoid" id="A0A077ZYV2"/>
<keyword evidence="2" id="KW-1185">Reference proteome</keyword>
<dbReference type="OrthoDB" id="316143at2759"/>
<dbReference type="EMBL" id="CCKQ01003995">
    <property type="protein sequence ID" value="CDW75136.1"/>
    <property type="molecule type" value="Genomic_DNA"/>
</dbReference>